<dbReference type="EMBL" id="BARW01017575">
    <property type="protein sequence ID" value="GAJ02462.1"/>
    <property type="molecule type" value="Genomic_DNA"/>
</dbReference>
<reference evidence="2" key="1">
    <citation type="journal article" date="2014" name="Front. Microbiol.">
        <title>High frequency of phylogenetically diverse reductive dehalogenase-homologous genes in deep subseafloor sedimentary metagenomes.</title>
        <authorList>
            <person name="Kawai M."/>
            <person name="Futagami T."/>
            <person name="Toyoda A."/>
            <person name="Takaki Y."/>
            <person name="Nishi S."/>
            <person name="Hori S."/>
            <person name="Arai W."/>
            <person name="Tsubouchi T."/>
            <person name="Morono Y."/>
            <person name="Uchiyama I."/>
            <person name="Ito T."/>
            <person name="Fujiyama A."/>
            <person name="Inagaki F."/>
            <person name="Takami H."/>
        </authorList>
    </citation>
    <scope>NUCLEOTIDE SEQUENCE</scope>
    <source>
        <strain evidence="2">Expedition CK06-06</strain>
    </source>
</reference>
<organism evidence="2">
    <name type="scientific">marine sediment metagenome</name>
    <dbReference type="NCBI Taxonomy" id="412755"/>
    <lineage>
        <taxon>unclassified sequences</taxon>
        <taxon>metagenomes</taxon>
        <taxon>ecological metagenomes</taxon>
    </lineage>
</organism>
<feature type="domain" description="PKD/Chitinase" evidence="1">
    <location>
        <begin position="1"/>
        <end position="62"/>
    </location>
</feature>
<dbReference type="InterPro" id="IPR015919">
    <property type="entry name" value="Cadherin-like_sf"/>
</dbReference>
<dbReference type="InterPro" id="IPR022409">
    <property type="entry name" value="PKD/Chitinase_dom"/>
</dbReference>
<dbReference type="SUPFAM" id="SSF49313">
    <property type="entry name" value="Cadherin-like"/>
    <property type="match status" value="1"/>
</dbReference>
<accession>X1UFZ4</accession>
<dbReference type="GO" id="GO:0016020">
    <property type="term" value="C:membrane"/>
    <property type="evidence" value="ECO:0007669"/>
    <property type="project" value="InterPro"/>
</dbReference>
<dbReference type="SMART" id="SM00089">
    <property type="entry name" value="PKD"/>
    <property type="match status" value="1"/>
</dbReference>
<proteinExistence type="predicted"/>
<dbReference type="Pfam" id="PF18911">
    <property type="entry name" value="PKD_4"/>
    <property type="match status" value="1"/>
</dbReference>
<name>X1UFZ4_9ZZZZ</name>
<dbReference type="InterPro" id="IPR035986">
    <property type="entry name" value="PKD_dom_sf"/>
</dbReference>
<protein>
    <recommendedName>
        <fullName evidence="1">PKD/Chitinase domain-containing protein</fullName>
    </recommendedName>
</protein>
<evidence type="ECO:0000313" key="2">
    <source>
        <dbReference type="EMBL" id="GAJ02462.1"/>
    </source>
</evidence>
<evidence type="ECO:0000259" key="1">
    <source>
        <dbReference type="SMART" id="SM00089"/>
    </source>
</evidence>
<dbReference type="InterPro" id="IPR000601">
    <property type="entry name" value="PKD_dom"/>
</dbReference>
<dbReference type="AlphaFoldDB" id="X1UFZ4"/>
<dbReference type="SUPFAM" id="SSF49299">
    <property type="entry name" value="PKD domain"/>
    <property type="match status" value="1"/>
</dbReference>
<dbReference type="GO" id="GO:0005509">
    <property type="term" value="F:calcium ion binding"/>
    <property type="evidence" value="ECO:0007669"/>
    <property type="project" value="InterPro"/>
</dbReference>
<gene>
    <name evidence="2" type="ORF">S12H4_30319</name>
</gene>
<dbReference type="Pfam" id="PF05345">
    <property type="entry name" value="He_PIG"/>
    <property type="match status" value="1"/>
</dbReference>
<dbReference type="Gene3D" id="2.60.40.10">
    <property type="entry name" value="Immunoglobulins"/>
    <property type="match status" value="2"/>
</dbReference>
<dbReference type="CDD" id="cd00146">
    <property type="entry name" value="PKD"/>
    <property type="match status" value="1"/>
</dbReference>
<sequence length="155" mass="15897">SGSEDSDGSIVSYVWTEGGNQIATGVNPTVTLTVGTHTITLTVTDDDGATGTATVTVTVEAPANQAPMLGAIGDKSVNENSLLSFSISATDADGDTIIYSAQNLPSGATFIGQTFTWTPSFGQAGIYQVTFVTKFNGITVGVGNCTNSKTGKNYR</sequence>
<comment type="caution">
    <text evidence="2">The sequence shown here is derived from an EMBL/GenBank/DDBJ whole genome shotgun (WGS) entry which is preliminary data.</text>
</comment>
<feature type="non-terminal residue" evidence="2">
    <location>
        <position position="1"/>
    </location>
</feature>
<dbReference type="InterPro" id="IPR013783">
    <property type="entry name" value="Ig-like_fold"/>
</dbReference>